<dbReference type="Pfam" id="PF13460">
    <property type="entry name" value="NAD_binding_10"/>
    <property type="match status" value="1"/>
</dbReference>
<proteinExistence type="inferred from homology"/>
<evidence type="ECO:0000313" key="4">
    <source>
        <dbReference type="EMBL" id="KAL2786618.1"/>
    </source>
</evidence>
<dbReference type="Gene3D" id="3.40.50.720">
    <property type="entry name" value="NAD(P)-binding Rossmann-like Domain"/>
    <property type="match status" value="1"/>
</dbReference>
<evidence type="ECO:0000313" key="5">
    <source>
        <dbReference type="Proteomes" id="UP001610563"/>
    </source>
</evidence>
<name>A0ABR4FTN0_9EURO</name>
<dbReference type="PANTHER" id="PTHR15020:SF50">
    <property type="entry name" value="UPF0659 PROTEIN YMR090W"/>
    <property type="match status" value="1"/>
</dbReference>
<organism evidence="4 5">
    <name type="scientific">Aspergillus keveii</name>
    <dbReference type="NCBI Taxonomy" id="714993"/>
    <lineage>
        <taxon>Eukaryota</taxon>
        <taxon>Fungi</taxon>
        <taxon>Dikarya</taxon>
        <taxon>Ascomycota</taxon>
        <taxon>Pezizomycotina</taxon>
        <taxon>Eurotiomycetes</taxon>
        <taxon>Eurotiomycetidae</taxon>
        <taxon>Eurotiales</taxon>
        <taxon>Aspergillaceae</taxon>
        <taxon>Aspergillus</taxon>
        <taxon>Aspergillus subgen. Nidulantes</taxon>
    </lineage>
</organism>
<evidence type="ECO:0000256" key="2">
    <source>
        <dbReference type="SAM" id="MobiDB-lite"/>
    </source>
</evidence>
<feature type="domain" description="NAD(P)-binding" evidence="3">
    <location>
        <begin position="12"/>
        <end position="203"/>
    </location>
</feature>
<keyword evidence="5" id="KW-1185">Reference proteome</keyword>
<dbReference type="InterPro" id="IPR036291">
    <property type="entry name" value="NAD(P)-bd_dom_sf"/>
</dbReference>
<evidence type="ECO:0000256" key="1">
    <source>
        <dbReference type="ARBA" id="ARBA00038376"/>
    </source>
</evidence>
<dbReference type="EMBL" id="JBFTWV010000113">
    <property type="protein sequence ID" value="KAL2786618.1"/>
    <property type="molecule type" value="Genomic_DNA"/>
</dbReference>
<comment type="caution">
    <text evidence="4">The sequence shown here is derived from an EMBL/GenBank/DDBJ whole genome shotgun (WGS) entry which is preliminary data.</text>
</comment>
<dbReference type="PANTHER" id="PTHR15020">
    <property type="entry name" value="FLAVIN REDUCTASE-RELATED"/>
    <property type="match status" value="1"/>
</dbReference>
<evidence type="ECO:0000259" key="3">
    <source>
        <dbReference type="Pfam" id="PF13460"/>
    </source>
</evidence>
<sequence length="228" mass="25102">MEGETKSIIIFGASSPTGQLIVDEALSNKWNVKIYGRRTLPKHVENHAITTVEGTLEDVEKLREVIKGTAVIVSVLGPSGTKIKNTPFPAFYKRVFDLMREENVKRIIALSTFSVTHPNDRFNLMTRLLVGMLWLLGNSAWKNLVDVGRTFDEHADGLEWTLFRVGFLKDQGPGKIMQGYVGDGKLGMGVNRVDVARWVVEQAGKDNAENVGDKPGISSESGSVAFAI</sequence>
<accession>A0ABR4FTN0</accession>
<comment type="similarity">
    <text evidence="1">Belongs to the avfA family.</text>
</comment>
<gene>
    <name evidence="4" type="ORF">BJX66DRAFT_312362</name>
</gene>
<reference evidence="4 5" key="1">
    <citation type="submission" date="2024-07" db="EMBL/GenBank/DDBJ databases">
        <title>Section-level genome sequencing and comparative genomics of Aspergillus sections Usti and Cavernicolus.</title>
        <authorList>
            <consortium name="Lawrence Berkeley National Laboratory"/>
            <person name="Nybo J.L."/>
            <person name="Vesth T.C."/>
            <person name="Theobald S."/>
            <person name="Frisvad J.C."/>
            <person name="Larsen T.O."/>
            <person name="Kjaerboelling I."/>
            <person name="Rothschild-Mancinelli K."/>
            <person name="Lyhne E.K."/>
            <person name="Kogle M.E."/>
            <person name="Barry K."/>
            <person name="Clum A."/>
            <person name="Na H."/>
            <person name="Ledsgaard L."/>
            <person name="Lin J."/>
            <person name="Lipzen A."/>
            <person name="Kuo A."/>
            <person name="Riley R."/>
            <person name="Mondo S."/>
            <person name="Labutti K."/>
            <person name="Haridas S."/>
            <person name="Pangalinan J."/>
            <person name="Salamov A.A."/>
            <person name="Simmons B.A."/>
            <person name="Magnuson J.K."/>
            <person name="Chen J."/>
            <person name="Drula E."/>
            <person name="Henrissat B."/>
            <person name="Wiebenga A."/>
            <person name="Lubbers R.J."/>
            <person name="Gomes A.C."/>
            <person name="Makela M.R."/>
            <person name="Stajich J."/>
            <person name="Grigoriev I.V."/>
            <person name="Mortensen U.H."/>
            <person name="De Vries R.P."/>
            <person name="Baker S.E."/>
            <person name="Andersen M.R."/>
        </authorList>
    </citation>
    <scope>NUCLEOTIDE SEQUENCE [LARGE SCALE GENOMIC DNA]</scope>
    <source>
        <strain evidence="4 5">CBS 209.92</strain>
    </source>
</reference>
<feature type="region of interest" description="Disordered" evidence="2">
    <location>
        <begin position="207"/>
        <end position="228"/>
    </location>
</feature>
<dbReference type="SUPFAM" id="SSF51735">
    <property type="entry name" value="NAD(P)-binding Rossmann-fold domains"/>
    <property type="match status" value="1"/>
</dbReference>
<dbReference type="InterPro" id="IPR016040">
    <property type="entry name" value="NAD(P)-bd_dom"/>
</dbReference>
<dbReference type="Proteomes" id="UP001610563">
    <property type="component" value="Unassembled WGS sequence"/>
</dbReference>
<protein>
    <submittedName>
        <fullName evidence="4">NAD(P)-binding protein</fullName>
    </submittedName>
</protein>